<protein>
    <submittedName>
        <fullName evidence="1">Uncharacterized protein</fullName>
    </submittedName>
</protein>
<evidence type="ECO:0000313" key="1">
    <source>
        <dbReference type="EMBL" id="PQV62977.1"/>
    </source>
</evidence>
<dbReference type="Proteomes" id="UP000237684">
    <property type="component" value="Unassembled WGS sequence"/>
</dbReference>
<proteinExistence type="predicted"/>
<evidence type="ECO:0000313" key="2">
    <source>
        <dbReference type="Proteomes" id="UP000237684"/>
    </source>
</evidence>
<dbReference type="AlphaFoldDB" id="A0A2S8SQ97"/>
<accession>A0A2S8SQ97</accession>
<reference evidence="1 2" key="1">
    <citation type="journal article" date="2018" name="Syst. Appl. Microbiol.">
        <title>Abditibacterium utsteinense sp. nov., the first cultivated member of candidate phylum FBP, isolated from ice-free Antarctic soil samples.</title>
        <authorList>
            <person name="Tahon G."/>
            <person name="Tytgat B."/>
            <person name="Lebbe L."/>
            <person name="Carlier A."/>
            <person name="Willems A."/>
        </authorList>
    </citation>
    <scope>NUCLEOTIDE SEQUENCE [LARGE SCALE GENOMIC DNA]</scope>
    <source>
        <strain evidence="1 2">LMG 29911</strain>
    </source>
</reference>
<dbReference type="InParanoid" id="A0A2S8SQ97"/>
<dbReference type="RefSeq" id="WP_106380854.1">
    <property type="nucleotide sequence ID" value="NZ_NIGF01000017.1"/>
</dbReference>
<keyword evidence="2" id="KW-1185">Reference proteome</keyword>
<gene>
    <name evidence="1" type="ORF">B1R32_11719</name>
</gene>
<dbReference type="EMBL" id="NIGF01000017">
    <property type="protein sequence ID" value="PQV62977.1"/>
    <property type="molecule type" value="Genomic_DNA"/>
</dbReference>
<organism evidence="1 2">
    <name type="scientific">Abditibacterium utsteinense</name>
    <dbReference type="NCBI Taxonomy" id="1960156"/>
    <lineage>
        <taxon>Bacteria</taxon>
        <taxon>Pseudomonadati</taxon>
        <taxon>Abditibacteriota</taxon>
        <taxon>Abditibacteriia</taxon>
        <taxon>Abditibacteriales</taxon>
        <taxon>Abditibacteriaceae</taxon>
        <taxon>Abditibacterium</taxon>
    </lineage>
</organism>
<comment type="caution">
    <text evidence="1">The sequence shown here is derived from an EMBL/GenBank/DDBJ whole genome shotgun (WGS) entry which is preliminary data.</text>
</comment>
<sequence>MTASKSLSRRTKPVIQALPDPCQSCLQQAEICREQARDAVRLKRFRAAFGLFTTASSLCRHVFSGKEADEPTRLRATECLRQIDIEMATYAELARTLERH</sequence>
<name>A0A2S8SQ97_9BACT</name>